<accession>A0A095VD83</accession>
<name>A0A095VD83_9GAMM</name>
<dbReference type="RefSeq" id="WP_038022411.1">
    <property type="nucleotide sequence ID" value="NZ_JPKR02000003.1"/>
</dbReference>
<comment type="caution">
    <text evidence="3">The sequence shown here is derived from an EMBL/GenBank/DDBJ whole genome shotgun (WGS) entry which is preliminary data.</text>
</comment>
<dbReference type="eggNOG" id="COG3518">
    <property type="taxonomic scope" value="Bacteria"/>
</dbReference>
<feature type="compositionally biased region" description="Polar residues" evidence="1">
    <location>
        <begin position="9"/>
        <end position="33"/>
    </location>
</feature>
<dbReference type="SUPFAM" id="SSF160719">
    <property type="entry name" value="gpW/gp25-like"/>
    <property type="match status" value="1"/>
</dbReference>
<dbReference type="InterPro" id="IPR007048">
    <property type="entry name" value="IraD/Gp25-like"/>
</dbReference>
<reference evidence="3" key="1">
    <citation type="submission" date="2014-12" db="EMBL/GenBank/DDBJ databases">
        <title>The draft genome of the Tatumella morbirosei type strain, LMG23360T isolated from pineapple rot.</title>
        <authorList>
            <person name="Smits T.H."/>
            <person name="Palmer M."/>
            <person name="Venter S.N."/>
            <person name="Duffy B."/>
            <person name="Steenkamp E.T."/>
            <person name="Chan W.Y."/>
            <person name="Coutinho T.A."/>
            <person name="Coetzee M.P."/>
            <person name="De Maayer P."/>
        </authorList>
    </citation>
    <scope>NUCLEOTIDE SEQUENCE [LARGE SCALE GENOMIC DNA]</scope>
    <source>
        <strain evidence="3">LMG 23360</strain>
    </source>
</reference>
<keyword evidence="4" id="KW-1185">Reference proteome</keyword>
<evidence type="ECO:0000259" key="2">
    <source>
        <dbReference type="Pfam" id="PF04965"/>
    </source>
</evidence>
<dbReference type="InterPro" id="IPR053176">
    <property type="entry name" value="T6SS_TssE1-like"/>
</dbReference>
<dbReference type="STRING" id="642227.HA49_18155"/>
<dbReference type="OrthoDB" id="119583at2"/>
<dbReference type="PANTHER" id="PTHR38595:SF1">
    <property type="entry name" value="TYPE VI SECRETION SYSTEM COMPONENT TSSE1"/>
    <property type="match status" value="1"/>
</dbReference>
<gene>
    <name evidence="3" type="ORF">HA49_18155</name>
</gene>
<dbReference type="Pfam" id="PF04965">
    <property type="entry name" value="GPW_gp25"/>
    <property type="match status" value="1"/>
</dbReference>
<protein>
    <recommendedName>
        <fullName evidence="2">IraD/Gp25-like domain-containing protein</fullName>
    </recommendedName>
</protein>
<dbReference type="Proteomes" id="UP000029577">
    <property type="component" value="Unassembled WGS sequence"/>
</dbReference>
<dbReference type="EMBL" id="JPKR02000003">
    <property type="protein sequence ID" value="KGD72615.1"/>
    <property type="molecule type" value="Genomic_DNA"/>
</dbReference>
<organism evidence="3 4">
    <name type="scientific">Tatumella morbirosei</name>
    <dbReference type="NCBI Taxonomy" id="642227"/>
    <lineage>
        <taxon>Bacteria</taxon>
        <taxon>Pseudomonadati</taxon>
        <taxon>Pseudomonadota</taxon>
        <taxon>Gammaproteobacteria</taxon>
        <taxon>Enterobacterales</taxon>
        <taxon>Erwiniaceae</taxon>
        <taxon>Tatumella</taxon>
    </lineage>
</organism>
<evidence type="ECO:0000313" key="3">
    <source>
        <dbReference type="EMBL" id="KGD72615.1"/>
    </source>
</evidence>
<sequence length="191" mass="22484">MSKDHSRQQDSTSMYLSGYKNRSNAERLNSGDQMSPGLLDRLTDDTPENQQPELNRNIVTHQILRRQVLRDLQWLFNSINNESQHDFRPFSRARDSVINFGIEPLAGKRMSEIVWDDVHKNLRRAILKFEPRIIPQDLRIHCITEIKSMNTHNTLSIEIKGNLWCVPWPLAFLFRTDLDLEHSRFYLQDLG</sequence>
<dbReference type="PANTHER" id="PTHR38595">
    <property type="entry name" value="CYTOPLASMIC PROTEIN-RELATED"/>
    <property type="match status" value="1"/>
</dbReference>
<feature type="region of interest" description="Disordered" evidence="1">
    <location>
        <begin position="1"/>
        <end position="54"/>
    </location>
</feature>
<feature type="domain" description="IraD/Gp25-like" evidence="2">
    <location>
        <begin position="64"/>
        <end position="165"/>
    </location>
</feature>
<proteinExistence type="predicted"/>
<dbReference type="AlphaFoldDB" id="A0A095VD83"/>
<evidence type="ECO:0000313" key="4">
    <source>
        <dbReference type="Proteomes" id="UP000029577"/>
    </source>
</evidence>
<evidence type="ECO:0000256" key="1">
    <source>
        <dbReference type="SAM" id="MobiDB-lite"/>
    </source>
</evidence>